<keyword evidence="1" id="KW-1133">Transmembrane helix</keyword>
<evidence type="ECO:0000256" key="1">
    <source>
        <dbReference type="SAM" id="Phobius"/>
    </source>
</evidence>
<proteinExistence type="predicted"/>
<keyword evidence="1" id="KW-0812">Transmembrane</keyword>
<dbReference type="AlphaFoldDB" id="A0A1I7WG66"/>
<evidence type="ECO:0000313" key="2">
    <source>
        <dbReference type="Proteomes" id="UP000095283"/>
    </source>
</evidence>
<keyword evidence="2" id="KW-1185">Reference proteome</keyword>
<protein>
    <submittedName>
        <fullName evidence="3">Ovule protein</fullName>
    </submittedName>
</protein>
<dbReference type="WBParaSite" id="Hba_03983">
    <property type="protein sequence ID" value="Hba_03983"/>
    <property type="gene ID" value="Hba_03983"/>
</dbReference>
<evidence type="ECO:0000313" key="3">
    <source>
        <dbReference type="WBParaSite" id="Hba_03983"/>
    </source>
</evidence>
<keyword evidence="1" id="KW-0472">Membrane</keyword>
<sequence>MFFYIELCLTSFNSFSIFSFQLMTLLHLPTFLMLVSFTSSLVVDLYASNIIRFGLDNALSCFNV</sequence>
<reference evidence="3" key="1">
    <citation type="submission" date="2016-11" db="UniProtKB">
        <authorList>
            <consortium name="WormBaseParasite"/>
        </authorList>
    </citation>
    <scope>IDENTIFICATION</scope>
</reference>
<accession>A0A1I7WG66</accession>
<name>A0A1I7WG66_HETBA</name>
<dbReference type="Proteomes" id="UP000095283">
    <property type="component" value="Unplaced"/>
</dbReference>
<feature type="transmembrane region" description="Helical" evidence="1">
    <location>
        <begin position="20"/>
        <end position="43"/>
    </location>
</feature>
<organism evidence="2 3">
    <name type="scientific">Heterorhabditis bacteriophora</name>
    <name type="common">Entomopathogenic nematode worm</name>
    <dbReference type="NCBI Taxonomy" id="37862"/>
    <lineage>
        <taxon>Eukaryota</taxon>
        <taxon>Metazoa</taxon>
        <taxon>Ecdysozoa</taxon>
        <taxon>Nematoda</taxon>
        <taxon>Chromadorea</taxon>
        <taxon>Rhabditida</taxon>
        <taxon>Rhabditina</taxon>
        <taxon>Rhabditomorpha</taxon>
        <taxon>Strongyloidea</taxon>
        <taxon>Heterorhabditidae</taxon>
        <taxon>Heterorhabditis</taxon>
    </lineage>
</organism>